<evidence type="ECO:0000256" key="1">
    <source>
        <dbReference type="SAM" id="MobiDB-lite"/>
    </source>
</evidence>
<dbReference type="Pfam" id="PF01266">
    <property type="entry name" value="DAO"/>
    <property type="match status" value="1"/>
</dbReference>
<evidence type="ECO:0000313" key="4">
    <source>
        <dbReference type="Proteomes" id="UP001217918"/>
    </source>
</evidence>
<dbReference type="AlphaFoldDB" id="A0AAD9I491"/>
<keyword evidence="4" id="KW-1185">Reference proteome</keyword>
<organism evidence="3 4">
    <name type="scientific">Phyllachora maydis</name>
    <dbReference type="NCBI Taxonomy" id="1825666"/>
    <lineage>
        <taxon>Eukaryota</taxon>
        <taxon>Fungi</taxon>
        <taxon>Dikarya</taxon>
        <taxon>Ascomycota</taxon>
        <taxon>Pezizomycotina</taxon>
        <taxon>Sordariomycetes</taxon>
        <taxon>Sordariomycetidae</taxon>
        <taxon>Phyllachorales</taxon>
        <taxon>Phyllachoraceae</taxon>
        <taxon>Phyllachora</taxon>
    </lineage>
</organism>
<name>A0AAD9I491_9PEZI</name>
<proteinExistence type="predicted"/>
<dbReference type="InterPro" id="IPR006076">
    <property type="entry name" value="FAD-dep_OxRdtase"/>
</dbReference>
<sequence>MTIRRVVDGQAGLPSPNPTRSYWHTEPSSVLLGHRTTPELPATADIVVIGSGITGSFAAHFLKNGGAKNASVLMLEAREACWGATGRNGGHCQPLLYSSTPEVARFELDTYSFLQDFIREHQVPCDWTSLRGCHAYLSEDLFGAAQASVAKLHKLDPELAAQVEVIESSRLRQDETKTATTLSSLRIPDAHGAVVQKNAASLWPYKLVAYVLEQLLGHFPAGAFNLQTRTPVTSLHRRHDTTDAASASSRPWLLSTPRGRIAARTVLLCTNAYTSRLLPSFADLIVPVRGQVAALLLPPLPPSARQAVPPIQLACSYVFAGPGAETPAGRALGRDEYLVQRPVTASAGGELIFGGGRDHARAPAVGEWRDDVVDDDVGRYLRRNVSPPLDLSSDGPRMRGGSELDATMEWTGIMGFSRDQHPWVGPVPESMGGGGKDGGLWVCGGYSGHGMPAAALCARAVARSITGEEATGAQSGEVVLPAAFVLNEERIAHAREKLETVKESDRRGGTTVFSSLRVSVPPF</sequence>
<dbReference type="InterPro" id="IPR036188">
    <property type="entry name" value="FAD/NAD-bd_sf"/>
</dbReference>
<reference evidence="3" key="1">
    <citation type="journal article" date="2023" name="Mol. Plant Microbe Interact.">
        <title>Elucidating the Obligate Nature and Biological Capacity of an Invasive Fungal Corn Pathogen.</title>
        <authorList>
            <person name="MacCready J.S."/>
            <person name="Roggenkamp E.M."/>
            <person name="Gdanetz K."/>
            <person name="Chilvers M.I."/>
        </authorList>
    </citation>
    <scope>NUCLEOTIDE SEQUENCE</scope>
    <source>
        <strain evidence="3">PM02</strain>
    </source>
</reference>
<dbReference type="EMBL" id="JAQQPM010000003">
    <property type="protein sequence ID" value="KAK2070235.1"/>
    <property type="molecule type" value="Genomic_DNA"/>
</dbReference>
<gene>
    <name evidence="3" type="ORF">P8C59_004747</name>
</gene>
<feature type="domain" description="FAD dependent oxidoreductase" evidence="2">
    <location>
        <begin position="45"/>
        <end position="463"/>
    </location>
</feature>
<dbReference type="Gene3D" id="3.30.9.10">
    <property type="entry name" value="D-Amino Acid Oxidase, subunit A, domain 2"/>
    <property type="match status" value="1"/>
</dbReference>
<feature type="region of interest" description="Disordered" evidence="1">
    <location>
        <begin position="1"/>
        <end position="20"/>
    </location>
</feature>
<dbReference type="Gene3D" id="3.50.50.60">
    <property type="entry name" value="FAD/NAD(P)-binding domain"/>
    <property type="match status" value="1"/>
</dbReference>
<dbReference type="GO" id="GO:0005737">
    <property type="term" value="C:cytoplasm"/>
    <property type="evidence" value="ECO:0007669"/>
    <property type="project" value="TreeGrafter"/>
</dbReference>
<evidence type="ECO:0000313" key="3">
    <source>
        <dbReference type="EMBL" id="KAK2070235.1"/>
    </source>
</evidence>
<comment type="caution">
    <text evidence="3">The sequence shown here is derived from an EMBL/GenBank/DDBJ whole genome shotgun (WGS) entry which is preliminary data.</text>
</comment>
<dbReference type="Proteomes" id="UP001217918">
    <property type="component" value="Unassembled WGS sequence"/>
</dbReference>
<protein>
    <recommendedName>
        <fullName evidence="2">FAD dependent oxidoreductase domain-containing protein</fullName>
    </recommendedName>
</protein>
<accession>A0AAD9I491</accession>
<dbReference type="SUPFAM" id="SSF51905">
    <property type="entry name" value="FAD/NAD(P)-binding domain"/>
    <property type="match status" value="1"/>
</dbReference>
<dbReference type="PANTHER" id="PTHR13847">
    <property type="entry name" value="SARCOSINE DEHYDROGENASE-RELATED"/>
    <property type="match status" value="1"/>
</dbReference>
<evidence type="ECO:0000259" key="2">
    <source>
        <dbReference type="Pfam" id="PF01266"/>
    </source>
</evidence>
<dbReference type="PANTHER" id="PTHR13847:SF129">
    <property type="entry name" value="FAD DEPENDENT OXIDOREDUCTASE"/>
    <property type="match status" value="1"/>
</dbReference>